<proteinExistence type="inferred from homology"/>
<evidence type="ECO:0000256" key="5">
    <source>
        <dbReference type="ARBA" id="ARBA00023040"/>
    </source>
</evidence>
<evidence type="ECO:0000313" key="13">
    <source>
        <dbReference type="Proteomes" id="UP001159405"/>
    </source>
</evidence>
<keyword evidence="3 9" id="KW-0812">Transmembrane</keyword>
<feature type="transmembrane region" description="Helical" evidence="10">
    <location>
        <begin position="398"/>
        <end position="418"/>
    </location>
</feature>
<evidence type="ECO:0000259" key="11">
    <source>
        <dbReference type="PROSITE" id="PS50262"/>
    </source>
</evidence>
<name>A0ABN8PDU4_9CNID</name>
<feature type="transmembrane region" description="Helical" evidence="10">
    <location>
        <begin position="233"/>
        <end position="251"/>
    </location>
</feature>
<dbReference type="PRINTS" id="PR00237">
    <property type="entry name" value="GPCRRHODOPSN"/>
</dbReference>
<evidence type="ECO:0000256" key="4">
    <source>
        <dbReference type="ARBA" id="ARBA00022989"/>
    </source>
</evidence>
<feature type="transmembrane region" description="Helical" evidence="10">
    <location>
        <begin position="356"/>
        <end position="377"/>
    </location>
</feature>
<evidence type="ECO:0000256" key="9">
    <source>
        <dbReference type="RuleBase" id="RU000688"/>
    </source>
</evidence>
<comment type="subcellular location">
    <subcellularLocation>
        <location evidence="1">Cell membrane</location>
        <topology evidence="1">Multi-pass membrane protein</topology>
    </subcellularLocation>
</comment>
<dbReference type="SUPFAM" id="SSF81321">
    <property type="entry name" value="Family A G protein-coupled receptor-like"/>
    <property type="match status" value="2"/>
</dbReference>
<dbReference type="InterPro" id="IPR017452">
    <property type="entry name" value="GPCR_Rhodpsn_7TM"/>
</dbReference>
<feature type="transmembrane region" description="Helical" evidence="10">
    <location>
        <begin position="114"/>
        <end position="135"/>
    </location>
</feature>
<keyword evidence="7 9" id="KW-0675">Receptor</keyword>
<keyword evidence="13" id="KW-1185">Reference proteome</keyword>
<dbReference type="InterPro" id="IPR000276">
    <property type="entry name" value="GPCR_Rhodpsn"/>
</dbReference>
<feature type="transmembrane region" description="Helical" evidence="10">
    <location>
        <begin position="156"/>
        <end position="176"/>
    </location>
</feature>
<comment type="caution">
    <text evidence="12">The sequence shown here is derived from an EMBL/GenBank/DDBJ whole genome shotgun (WGS) entry which is preliminary data.</text>
</comment>
<evidence type="ECO:0000313" key="12">
    <source>
        <dbReference type="EMBL" id="CAH3141028.1"/>
    </source>
</evidence>
<dbReference type="Gene3D" id="1.20.1070.10">
    <property type="entry name" value="Rhodopsin 7-helix transmembrane proteins"/>
    <property type="match status" value="2"/>
</dbReference>
<keyword evidence="2" id="KW-1003">Cell membrane</keyword>
<evidence type="ECO:0000256" key="7">
    <source>
        <dbReference type="ARBA" id="ARBA00023170"/>
    </source>
</evidence>
<dbReference type="PROSITE" id="PS00237">
    <property type="entry name" value="G_PROTEIN_RECEP_F1_1"/>
    <property type="match status" value="2"/>
</dbReference>
<sequence>MNSSTSLNGTVLTECIFHTLSGGRLHQPSYSTQAVIIFSAVINAIASPITVILNALLIIAMKKKPRLRANKSNILLALLATTDLMVGLILQPTFIAIITTVVQSKSGFCTLTDAFRHCGGCLVSASLTHLALISMERYLAIKHPFIYDTIVTEAHLLFASTLAWLLSIFLQISVIFGKTLYFTMKTTCQIVIVSFTILCHLSVYRETNRHKRHVAAHQVTKEAREKFEKDKKALKITSIVLGTLLICYTPLTVSRMTLPKYRYEISLNAAYTVFVFFATVALLNSFINPVIYSVRLRQFRVAIIELICRNVSVSNILLALLATTDLMVGLILQPTFIAIITTVVQSKSGFCTLTDAFRHCGGCLVSASLTHLAFISMERYLAIKHPFIYDTIVTEAHLLFASTLAWLLSVFLQISIVFGETLYFTIKTTCQIVIVSFTILCHLSVYRETNRHQRHVAAHQVTKEAREKFEKDKKALKITSIVLGTLLICYTPLTVSRMTLPKYRYEISLNTAYTVFFLTATVALLNSLINPVIYSVRLRQFRVAIIELICRNVNVTEAEQIEKRLFGRTN</sequence>
<dbReference type="InterPro" id="IPR050569">
    <property type="entry name" value="TAAR"/>
</dbReference>
<evidence type="ECO:0000256" key="10">
    <source>
        <dbReference type="SAM" id="Phobius"/>
    </source>
</evidence>
<feature type="transmembrane region" description="Helical" evidence="10">
    <location>
        <begin position="424"/>
        <end position="445"/>
    </location>
</feature>
<evidence type="ECO:0000256" key="1">
    <source>
        <dbReference type="ARBA" id="ARBA00004651"/>
    </source>
</evidence>
<evidence type="ECO:0000256" key="2">
    <source>
        <dbReference type="ARBA" id="ARBA00022475"/>
    </source>
</evidence>
<feature type="transmembrane region" description="Helical" evidence="10">
    <location>
        <begin position="73"/>
        <end position="102"/>
    </location>
</feature>
<evidence type="ECO:0000256" key="3">
    <source>
        <dbReference type="ARBA" id="ARBA00022692"/>
    </source>
</evidence>
<keyword evidence="8 9" id="KW-0807">Transducer</keyword>
<protein>
    <recommendedName>
        <fullName evidence="11">G-protein coupled receptors family 1 profile domain-containing protein</fullName>
    </recommendedName>
</protein>
<keyword evidence="6 10" id="KW-0472">Membrane</keyword>
<reference evidence="12 13" key="1">
    <citation type="submission" date="2022-05" db="EMBL/GenBank/DDBJ databases">
        <authorList>
            <consortium name="Genoscope - CEA"/>
            <person name="William W."/>
        </authorList>
    </citation>
    <scope>NUCLEOTIDE SEQUENCE [LARGE SCALE GENOMIC DNA]</scope>
</reference>
<feature type="non-terminal residue" evidence="12">
    <location>
        <position position="570"/>
    </location>
</feature>
<dbReference type="Proteomes" id="UP001159405">
    <property type="component" value="Unassembled WGS sequence"/>
</dbReference>
<comment type="similarity">
    <text evidence="9">Belongs to the G-protein coupled receptor 1 family.</text>
</comment>
<feature type="transmembrane region" description="Helical" evidence="10">
    <location>
        <begin position="271"/>
        <end position="294"/>
    </location>
</feature>
<feature type="transmembrane region" description="Helical" evidence="10">
    <location>
        <begin position="513"/>
        <end position="533"/>
    </location>
</feature>
<feature type="transmembrane region" description="Helical" evidence="10">
    <location>
        <begin position="315"/>
        <end position="344"/>
    </location>
</feature>
<evidence type="ECO:0000256" key="8">
    <source>
        <dbReference type="ARBA" id="ARBA00023224"/>
    </source>
</evidence>
<feature type="domain" description="G-protein coupled receptors family 1 profile" evidence="11">
    <location>
        <begin position="53"/>
        <end position="534"/>
    </location>
</feature>
<organism evidence="12 13">
    <name type="scientific">Porites lobata</name>
    <dbReference type="NCBI Taxonomy" id="104759"/>
    <lineage>
        <taxon>Eukaryota</taxon>
        <taxon>Metazoa</taxon>
        <taxon>Cnidaria</taxon>
        <taxon>Anthozoa</taxon>
        <taxon>Hexacorallia</taxon>
        <taxon>Scleractinia</taxon>
        <taxon>Fungiina</taxon>
        <taxon>Poritidae</taxon>
        <taxon>Porites</taxon>
    </lineage>
</organism>
<accession>A0ABN8PDU4</accession>
<feature type="transmembrane region" description="Helical" evidence="10">
    <location>
        <begin position="34"/>
        <end position="61"/>
    </location>
</feature>
<feature type="transmembrane region" description="Helical" evidence="10">
    <location>
        <begin position="182"/>
        <end position="203"/>
    </location>
</feature>
<gene>
    <name evidence="12" type="ORF">PLOB_00041522</name>
</gene>
<dbReference type="PROSITE" id="PS50262">
    <property type="entry name" value="G_PROTEIN_RECEP_F1_2"/>
    <property type="match status" value="1"/>
</dbReference>
<dbReference type="Pfam" id="PF00001">
    <property type="entry name" value="7tm_1"/>
    <property type="match status" value="2"/>
</dbReference>
<keyword evidence="4 10" id="KW-1133">Transmembrane helix</keyword>
<keyword evidence="5 9" id="KW-0297">G-protein coupled receptor</keyword>
<dbReference type="CDD" id="cd00637">
    <property type="entry name" value="7tm_classA_rhodopsin-like"/>
    <property type="match status" value="2"/>
</dbReference>
<dbReference type="PANTHER" id="PTHR24249">
    <property type="entry name" value="HISTAMINE RECEPTOR-RELATED G-PROTEIN COUPLED RECEPTOR"/>
    <property type="match status" value="1"/>
</dbReference>
<dbReference type="EMBL" id="CALNXK010000065">
    <property type="protein sequence ID" value="CAH3141028.1"/>
    <property type="molecule type" value="Genomic_DNA"/>
</dbReference>
<feature type="transmembrane region" description="Helical" evidence="10">
    <location>
        <begin position="475"/>
        <end position="493"/>
    </location>
</feature>
<evidence type="ECO:0000256" key="6">
    <source>
        <dbReference type="ARBA" id="ARBA00023136"/>
    </source>
</evidence>